<dbReference type="InterPro" id="IPR048329">
    <property type="entry name" value="PcRGLX_1st"/>
</dbReference>
<reference evidence="3 4" key="1">
    <citation type="submission" date="2022-08" db="EMBL/GenBank/DDBJ databases">
        <title>Reclassification of Massilia species as members of the genera Telluria, Duganella, Pseudoduganella, Mokoshia gen. nov. and Zemynaea gen. nov. using orthogonal and non-orthogonal genome-based approaches.</title>
        <authorList>
            <person name="Bowman J.P."/>
        </authorList>
    </citation>
    <scope>NUCLEOTIDE SEQUENCE [LARGE SCALE GENOMIC DNA]</scope>
    <source>
        <strain evidence="3 4">JCM 31606</strain>
    </source>
</reference>
<feature type="domain" description="PcRGLX/YetA-like N-terminal RIFT barrel" evidence="2">
    <location>
        <begin position="76"/>
        <end position="133"/>
    </location>
</feature>
<feature type="signal peptide" evidence="1">
    <location>
        <begin position="1"/>
        <end position="21"/>
    </location>
</feature>
<dbReference type="Proteomes" id="UP001204621">
    <property type="component" value="Unassembled WGS sequence"/>
</dbReference>
<gene>
    <name evidence="3" type="ORF">NX778_15380</name>
</gene>
<evidence type="ECO:0000313" key="4">
    <source>
        <dbReference type="Proteomes" id="UP001204621"/>
    </source>
</evidence>
<name>A0ABT2D0V6_9BURK</name>
<accession>A0ABT2D0V6</accession>
<comment type="caution">
    <text evidence="3">The sequence shown here is derived from an EMBL/GenBank/DDBJ whole genome shotgun (WGS) entry which is preliminary data.</text>
</comment>
<dbReference type="EMBL" id="JANUGU010000005">
    <property type="protein sequence ID" value="MCS0659451.1"/>
    <property type="molecule type" value="Genomic_DNA"/>
</dbReference>
<evidence type="ECO:0000313" key="3">
    <source>
        <dbReference type="EMBL" id="MCS0659451.1"/>
    </source>
</evidence>
<sequence>MMPSPRIILVLCVFLSTFARADEGQRKPVGLPSGGQLDAQRVIAERYGSAPAKASLPEEKVKLPEGGITTVIFDGERKRDAAPVTFGQVFTRGDLKPSDGLAGKLADGATVPLQVDVKAHHADGSVRHAVISAILPQSSGPLAMALVKTARVAGHDDTTPAALLAKGFSATVTAVIDGRSYSASADKLLAQAKPHAWLSGPIVHEWLVDAPLRAGDGAAHPHLAARFAIRWYPAAQKARVDVAVENDWAYEPAPRNFTYDATVTVGGARVYAKTGLTHFHHARWRKVFWWGGEPDVRVRHDAAYLIATRALPNYDRSVMVKQSSLRAFEANWKGDRIEPMGSGLAAAEMPTTGGRPDIGLLPAWAAMYLLSMDRHAQQMTLGTADLAGSWSMHYRDRGTGRPVSVIDHPYMTVLGQASDTFNPATGKREAFPACAGPQACDTPFHADVAHQPAFAYLPYLVTGDYYYLEELQFWAMFDAFYSNPGYREYAKGLMKADEVRAQAWGLRTLAEAAYITPDDDPLKPQFKRIVEANLDWYNAAYANNPRANALGALVNGHALSYFDQTGVAPWQDDLFTSAVGHAWELGFDKARPLLAWKARFPIARMTGPGACWVDGAIYALKVRDSANGAYYGDIGQAWRASRKPGLDGLACGGGEMAAVLKLKAGEMTGYSSSETGFPSNMQPALAYAADVAGEAGEKAWKVFMARSVKPDYGDGPQFAIVPRE</sequence>
<evidence type="ECO:0000256" key="1">
    <source>
        <dbReference type="SAM" id="SignalP"/>
    </source>
</evidence>
<evidence type="ECO:0000259" key="2">
    <source>
        <dbReference type="Pfam" id="PF19501"/>
    </source>
</evidence>
<proteinExistence type="predicted"/>
<keyword evidence="1" id="KW-0732">Signal</keyword>
<dbReference type="Pfam" id="PF19501">
    <property type="entry name" value="PcRGLX_1st"/>
    <property type="match status" value="1"/>
</dbReference>
<feature type="chain" id="PRO_5045759853" description="PcRGLX/YetA-like N-terminal RIFT barrel domain-containing protein" evidence="1">
    <location>
        <begin position="22"/>
        <end position="724"/>
    </location>
</feature>
<protein>
    <recommendedName>
        <fullName evidence="2">PcRGLX/YetA-like N-terminal RIFT barrel domain-containing protein</fullName>
    </recommendedName>
</protein>
<dbReference type="RefSeq" id="WP_258812641.1">
    <property type="nucleotide sequence ID" value="NZ_JANUGU010000005.1"/>
</dbReference>
<organism evidence="3 4">
    <name type="scientific">Massilia terrae</name>
    <dbReference type="NCBI Taxonomy" id="1811224"/>
    <lineage>
        <taxon>Bacteria</taxon>
        <taxon>Pseudomonadati</taxon>
        <taxon>Pseudomonadota</taxon>
        <taxon>Betaproteobacteria</taxon>
        <taxon>Burkholderiales</taxon>
        <taxon>Oxalobacteraceae</taxon>
        <taxon>Telluria group</taxon>
        <taxon>Massilia</taxon>
    </lineage>
</organism>
<keyword evidence="4" id="KW-1185">Reference proteome</keyword>